<evidence type="ECO:0000256" key="5">
    <source>
        <dbReference type="ARBA" id="ARBA00045658"/>
    </source>
</evidence>
<dbReference type="Pfam" id="PF02492">
    <property type="entry name" value="cobW"/>
    <property type="match status" value="1"/>
</dbReference>
<protein>
    <submittedName>
        <fullName evidence="8">GTP-binding protein</fullName>
    </submittedName>
</protein>
<dbReference type="RefSeq" id="WP_340359992.1">
    <property type="nucleotide sequence ID" value="NZ_JBBKZU010000014.1"/>
</dbReference>
<gene>
    <name evidence="8" type="ORF">WKW77_27080</name>
</gene>
<comment type="caution">
    <text evidence="8">The sequence shown here is derived from an EMBL/GenBank/DDBJ whole genome shotgun (WGS) entry which is preliminary data.</text>
</comment>
<evidence type="ECO:0000313" key="9">
    <source>
        <dbReference type="Proteomes" id="UP001365846"/>
    </source>
</evidence>
<sequence>MNGPGRDTRVPVHVLTGFLGSGKTTLLRHMLADPDLSDTAVVINEFGEVGLDHLLVRAVAEDVVLLSSGCLCCSVRDDLVSTLAELNAMMRTGDIPAFARVVVETTGMADPAPIMQAILSEQRLTPWFRLGQVITTVDAVNGDQTLVRHREARQQLATADRVILTKPDLVDESDCAALLEKLRTFNPGAAFATASKGRLTAGAILDDGQGQHDQEDQWRRAGSILPPASKGPGDNRPLGPLLSHHDEAIRTFTVQLERPVEWSVFVDWLELLLANRGDSILRVKGLLGVTDDERPVVVQGVQHVLYPIDRLPTWPKGTSSPGWIVFIARDLTARAIENSLRSVYEFSLA</sequence>
<dbReference type="PANTHER" id="PTHR13748">
    <property type="entry name" value="COBW-RELATED"/>
    <property type="match status" value="1"/>
</dbReference>
<keyword evidence="3" id="KW-0143">Chaperone</keyword>
<evidence type="ECO:0000256" key="4">
    <source>
        <dbReference type="ARBA" id="ARBA00034320"/>
    </source>
</evidence>
<proteinExistence type="inferred from homology"/>
<dbReference type="Pfam" id="PF07683">
    <property type="entry name" value="CobW_C"/>
    <property type="match status" value="1"/>
</dbReference>
<keyword evidence="9" id="KW-1185">Reference proteome</keyword>
<evidence type="ECO:0000256" key="2">
    <source>
        <dbReference type="ARBA" id="ARBA00022801"/>
    </source>
</evidence>
<comment type="catalytic activity">
    <reaction evidence="6">
        <text>GTP + H2O = GDP + phosphate + H(+)</text>
        <dbReference type="Rhea" id="RHEA:19669"/>
        <dbReference type="ChEBI" id="CHEBI:15377"/>
        <dbReference type="ChEBI" id="CHEBI:15378"/>
        <dbReference type="ChEBI" id="CHEBI:37565"/>
        <dbReference type="ChEBI" id="CHEBI:43474"/>
        <dbReference type="ChEBI" id="CHEBI:58189"/>
    </reaction>
    <physiologicalReaction direction="left-to-right" evidence="6">
        <dbReference type="Rhea" id="RHEA:19670"/>
    </physiologicalReaction>
</comment>
<name>A0ABU8VM73_9BURK</name>
<dbReference type="InterPro" id="IPR011629">
    <property type="entry name" value="CobW-like_C"/>
</dbReference>
<keyword evidence="2" id="KW-0378">Hydrolase</keyword>
<dbReference type="SMART" id="SM00833">
    <property type="entry name" value="CobW_C"/>
    <property type="match status" value="1"/>
</dbReference>
<keyword evidence="1" id="KW-0547">Nucleotide-binding</keyword>
<evidence type="ECO:0000256" key="1">
    <source>
        <dbReference type="ARBA" id="ARBA00022741"/>
    </source>
</evidence>
<evidence type="ECO:0000313" key="8">
    <source>
        <dbReference type="EMBL" id="MEJ8814764.1"/>
    </source>
</evidence>
<dbReference type="Proteomes" id="UP001365846">
    <property type="component" value="Unassembled WGS sequence"/>
</dbReference>
<dbReference type="PANTHER" id="PTHR13748:SF62">
    <property type="entry name" value="COBW DOMAIN-CONTAINING PROTEIN"/>
    <property type="match status" value="1"/>
</dbReference>
<dbReference type="InterPro" id="IPR036627">
    <property type="entry name" value="CobW-likC_sf"/>
</dbReference>
<dbReference type="SUPFAM" id="SSF52540">
    <property type="entry name" value="P-loop containing nucleoside triphosphate hydrolases"/>
    <property type="match status" value="1"/>
</dbReference>
<dbReference type="SUPFAM" id="SSF90002">
    <property type="entry name" value="Hypothetical protein YjiA, C-terminal domain"/>
    <property type="match status" value="1"/>
</dbReference>
<dbReference type="InterPro" id="IPR027417">
    <property type="entry name" value="P-loop_NTPase"/>
</dbReference>
<dbReference type="InterPro" id="IPR051316">
    <property type="entry name" value="Zinc-reg_GTPase_activator"/>
</dbReference>
<comment type="similarity">
    <text evidence="4">Belongs to the SIMIBI class G3E GTPase family. ZNG1 subfamily.</text>
</comment>
<comment type="function">
    <text evidence="5">Zinc chaperone that directly transfers zinc cofactor to target proteins, thereby activating them. Zinc is transferred from the CXCC motif in the GTPase domain to the zinc binding site in target proteins in a process requiring GTP hydrolysis.</text>
</comment>
<feature type="domain" description="CobW C-terminal" evidence="7">
    <location>
        <begin position="249"/>
        <end position="344"/>
    </location>
</feature>
<evidence type="ECO:0000259" key="7">
    <source>
        <dbReference type="SMART" id="SM00833"/>
    </source>
</evidence>
<evidence type="ECO:0000256" key="3">
    <source>
        <dbReference type="ARBA" id="ARBA00023186"/>
    </source>
</evidence>
<dbReference type="Gene3D" id="3.40.50.300">
    <property type="entry name" value="P-loop containing nucleotide triphosphate hydrolases"/>
    <property type="match status" value="1"/>
</dbReference>
<dbReference type="InterPro" id="IPR003495">
    <property type="entry name" value="CobW/HypB/UreG_nucleotide-bd"/>
</dbReference>
<dbReference type="EMBL" id="JBBKZU010000014">
    <property type="protein sequence ID" value="MEJ8814764.1"/>
    <property type="molecule type" value="Genomic_DNA"/>
</dbReference>
<dbReference type="Gene3D" id="3.30.1220.10">
    <property type="entry name" value="CobW-like, C-terminal domain"/>
    <property type="match status" value="1"/>
</dbReference>
<dbReference type="CDD" id="cd03112">
    <property type="entry name" value="CobW-like"/>
    <property type="match status" value="1"/>
</dbReference>
<reference evidence="8 9" key="1">
    <citation type="submission" date="2024-03" db="EMBL/GenBank/DDBJ databases">
        <title>Novel species of the genus Variovorax.</title>
        <authorList>
            <person name="Liu Q."/>
            <person name="Xin Y.-H."/>
        </authorList>
    </citation>
    <scope>NUCLEOTIDE SEQUENCE [LARGE SCALE GENOMIC DNA]</scope>
    <source>
        <strain evidence="8 9">KACC 18899</strain>
    </source>
</reference>
<organism evidence="8 9">
    <name type="scientific">Variovorax ureilyticus</name>
    <dbReference type="NCBI Taxonomy" id="1836198"/>
    <lineage>
        <taxon>Bacteria</taxon>
        <taxon>Pseudomonadati</taxon>
        <taxon>Pseudomonadota</taxon>
        <taxon>Betaproteobacteria</taxon>
        <taxon>Burkholderiales</taxon>
        <taxon>Comamonadaceae</taxon>
        <taxon>Variovorax</taxon>
    </lineage>
</organism>
<accession>A0ABU8VM73</accession>
<evidence type="ECO:0000256" key="6">
    <source>
        <dbReference type="ARBA" id="ARBA00049117"/>
    </source>
</evidence>